<accession>A0A1F6A054</accession>
<dbReference type="InterPro" id="IPR036388">
    <property type="entry name" value="WH-like_DNA-bd_sf"/>
</dbReference>
<dbReference type="InterPro" id="IPR009057">
    <property type="entry name" value="Homeodomain-like_sf"/>
</dbReference>
<evidence type="ECO:0000313" key="1">
    <source>
        <dbReference type="EMBL" id="OGG17677.1"/>
    </source>
</evidence>
<dbReference type="AlphaFoldDB" id="A0A1F6A054"/>
<dbReference type="PANTHER" id="PTHR34849:SF3">
    <property type="entry name" value="SSR2962 PROTEIN"/>
    <property type="match status" value="1"/>
</dbReference>
<sequence>MIRPKIVSNPKILRGKPIISGTRISVELIMDLLSANLTTDQIIKEYPHLTKESVLAAINFAKNAVQKEEIHPIVKKGDEIIFLSERGFAILKWCH</sequence>
<dbReference type="PANTHER" id="PTHR34849">
    <property type="entry name" value="SSL5025 PROTEIN"/>
    <property type="match status" value="1"/>
</dbReference>
<proteinExistence type="predicted"/>
<dbReference type="STRING" id="1798381.A2721_03165"/>
<protein>
    <recommendedName>
        <fullName evidence="3">Antitoxin</fullName>
    </recommendedName>
</protein>
<dbReference type="EMBL" id="MFJK01000018">
    <property type="protein sequence ID" value="OGG17677.1"/>
    <property type="molecule type" value="Genomic_DNA"/>
</dbReference>
<dbReference type="SUPFAM" id="SSF46689">
    <property type="entry name" value="Homeodomain-like"/>
    <property type="match status" value="1"/>
</dbReference>
<dbReference type="Proteomes" id="UP000177871">
    <property type="component" value="Unassembled WGS sequence"/>
</dbReference>
<organism evidence="1 2">
    <name type="scientific">Candidatus Gottesmanbacteria bacterium RIFCSPHIGHO2_01_FULL_47_48</name>
    <dbReference type="NCBI Taxonomy" id="1798381"/>
    <lineage>
        <taxon>Bacteria</taxon>
        <taxon>Candidatus Gottesmaniibacteriota</taxon>
    </lineage>
</organism>
<gene>
    <name evidence="1" type="ORF">A2721_03165</name>
</gene>
<reference evidence="1 2" key="1">
    <citation type="journal article" date="2016" name="Nat. Commun.">
        <title>Thousands of microbial genomes shed light on interconnected biogeochemical processes in an aquifer system.</title>
        <authorList>
            <person name="Anantharaman K."/>
            <person name="Brown C.T."/>
            <person name="Hug L.A."/>
            <person name="Sharon I."/>
            <person name="Castelle C.J."/>
            <person name="Probst A.J."/>
            <person name="Thomas B.C."/>
            <person name="Singh A."/>
            <person name="Wilkins M.J."/>
            <person name="Karaoz U."/>
            <person name="Brodie E.L."/>
            <person name="Williams K.H."/>
            <person name="Hubbard S.S."/>
            <person name="Banfield J.F."/>
        </authorList>
    </citation>
    <scope>NUCLEOTIDE SEQUENCE [LARGE SCALE GENOMIC DNA]</scope>
</reference>
<name>A0A1F6A054_9BACT</name>
<dbReference type="Gene3D" id="1.10.10.10">
    <property type="entry name" value="Winged helix-like DNA-binding domain superfamily/Winged helix DNA-binding domain"/>
    <property type="match status" value="1"/>
</dbReference>
<comment type="caution">
    <text evidence="1">The sequence shown here is derived from an EMBL/GenBank/DDBJ whole genome shotgun (WGS) entry which is preliminary data.</text>
</comment>
<dbReference type="Pfam" id="PF04255">
    <property type="entry name" value="DUF433"/>
    <property type="match status" value="1"/>
</dbReference>
<dbReference type="InterPro" id="IPR007367">
    <property type="entry name" value="DUF433"/>
</dbReference>
<evidence type="ECO:0008006" key="3">
    <source>
        <dbReference type="Google" id="ProtNLM"/>
    </source>
</evidence>
<evidence type="ECO:0000313" key="2">
    <source>
        <dbReference type="Proteomes" id="UP000177871"/>
    </source>
</evidence>